<evidence type="ECO:0000313" key="16">
    <source>
        <dbReference type="Proteomes" id="UP000001064"/>
    </source>
</evidence>
<dbReference type="GO" id="GO:0006071">
    <property type="term" value="P:glycerol metabolic process"/>
    <property type="evidence" value="ECO:0000318"/>
    <property type="project" value="GO_Central"/>
</dbReference>
<proteinExistence type="inferred from homology"/>
<dbReference type="KEGG" id="dpp:DICPUDRAFT_34436"/>
<protein>
    <recommendedName>
        <fullName evidence="11">Probable glycerol kinase</fullName>
        <ecNumber evidence="3">2.7.1.30</ecNumber>
    </recommendedName>
    <alternativeName>
        <fullName evidence="9">ATP:glycerol 3-phosphotransferase</fullName>
    </alternativeName>
</protein>
<evidence type="ECO:0000256" key="1">
    <source>
        <dbReference type="ARBA" id="ARBA00005190"/>
    </source>
</evidence>
<comment type="similarity">
    <text evidence="2 12">Belongs to the FGGY kinase family.</text>
</comment>
<comment type="pathway">
    <text evidence="1">Polyol metabolism; glycerol degradation via glycerol kinase pathway; sn-glycerol 3-phosphate from glycerol: step 1/1.</text>
</comment>
<evidence type="ECO:0000256" key="4">
    <source>
        <dbReference type="ARBA" id="ARBA00022679"/>
    </source>
</evidence>
<keyword evidence="6 12" id="KW-0418">Kinase</keyword>
<dbReference type="GeneID" id="10499155"/>
<evidence type="ECO:0000256" key="10">
    <source>
        <dbReference type="ARBA" id="ARBA00052101"/>
    </source>
</evidence>
<dbReference type="Gene3D" id="3.30.420.40">
    <property type="match status" value="2"/>
</dbReference>
<evidence type="ECO:0000256" key="7">
    <source>
        <dbReference type="ARBA" id="ARBA00022798"/>
    </source>
</evidence>
<dbReference type="OMA" id="FMLMNIG"/>
<dbReference type="Proteomes" id="UP000001064">
    <property type="component" value="Unassembled WGS sequence"/>
</dbReference>
<dbReference type="InterPro" id="IPR005999">
    <property type="entry name" value="Glycerol_kin"/>
</dbReference>
<dbReference type="EC" id="2.7.1.30" evidence="3"/>
<dbReference type="InterPro" id="IPR042018">
    <property type="entry name" value="GK1-3_metazoan-type"/>
</dbReference>
<evidence type="ECO:0000256" key="6">
    <source>
        <dbReference type="ARBA" id="ARBA00022777"/>
    </source>
</evidence>
<dbReference type="PANTHER" id="PTHR10196">
    <property type="entry name" value="SUGAR KINASE"/>
    <property type="match status" value="1"/>
</dbReference>
<feature type="domain" description="Carbohydrate kinase FGGY C-terminal" evidence="14">
    <location>
        <begin position="269"/>
        <end position="459"/>
    </location>
</feature>
<dbReference type="STRING" id="5786.F0ZMQ4"/>
<dbReference type="FunCoup" id="F0ZMQ4">
    <property type="interactions" value="270"/>
</dbReference>
<dbReference type="eggNOG" id="KOG2517">
    <property type="taxonomic scope" value="Eukaryota"/>
</dbReference>
<evidence type="ECO:0000256" key="8">
    <source>
        <dbReference type="ARBA" id="ARBA00022840"/>
    </source>
</evidence>
<dbReference type="NCBIfam" id="TIGR01311">
    <property type="entry name" value="glycerol_kin"/>
    <property type="match status" value="1"/>
</dbReference>
<dbReference type="PROSITE" id="PS00445">
    <property type="entry name" value="FGGY_KINASES_2"/>
    <property type="match status" value="1"/>
</dbReference>
<dbReference type="FunFam" id="3.30.420.40:FF:000007">
    <property type="entry name" value="Glycerol kinase"/>
    <property type="match status" value="1"/>
</dbReference>
<dbReference type="GO" id="GO:0006641">
    <property type="term" value="P:triglyceride metabolic process"/>
    <property type="evidence" value="ECO:0000318"/>
    <property type="project" value="GO_Central"/>
</dbReference>
<dbReference type="PANTHER" id="PTHR10196:SF69">
    <property type="entry name" value="GLYCEROL KINASE"/>
    <property type="match status" value="1"/>
</dbReference>
<evidence type="ECO:0000256" key="5">
    <source>
        <dbReference type="ARBA" id="ARBA00022741"/>
    </source>
</evidence>
<dbReference type="GO" id="GO:0019563">
    <property type="term" value="P:glycerol catabolic process"/>
    <property type="evidence" value="ECO:0007669"/>
    <property type="project" value="UniProtKB-UniPathway"/>
</dbReference>
<sequence>MKPFIGAIDQGTSSTRFILFDKNGEIILSHQIILNQHHPHPGWVEHDGKEILDSVNKCIDVVMKQYYEKGYGTKEDIKAIGITNQRETTIVWDKTNSKPLHNAIVWCDTRTSDLVQYFTSKAKKEHQQNNSNNENKCGLPISTYFSGLKLKWFFDNCENVRNSHSKGECLMGTIDSWLVWNLTGGQSHVTDVTNASRTMLMNLETLKWDKSLCDFLEVPIEILPEIHSSSEVYGYVKEGPLEGIPIAGVLGDQQAAMVGQMCFEKGQAKNTYGTGCFLLYNTGNDIVYSRNGLLTTVCYQFGPESKAVYALEGGVAVAGSGVRWLIDNMGIAKTSQEIEDLATSVKDTGGMYFVPAFSGLFAPYWREDARGVMVGLTHHTNRCHMARAVLESTCLQTYEVLEAMQKDSGDTLLELRVDGGMAKNNLLLQTQADLLSLPVVKPCNLETTCFGAAFAAGLAVGVWKESMEFKVGSKFTPQLDQKNKMKKVNEWKKAVSKSLNWVDSIEDLNNDTEETISIQVSTSTDKLNE</sequence>
<keyword evidence="4 12" id="KW-0808">Transferase</keyword>
<dbReference type="GO" id="GO:0005739">
    <property type="term" value="C:mitochondrion"/>
    <property type="evidence" value="ECO:0000318"/>
    <property type="project" value="GO_Central"/>
</dbReference>
<dbReference type="Pfam" id="PF02782">
    <property type="entry name" value="FGGY_C"/>
    <property type="match status" value="1"/>
</dbReference>
<evidence type="ECO:0000256" key="9">
    <source>
        <dbReference type="ARBA" id="ARBA00043149"/>
    </source>
</evidence>
<accession>F0ZMQ4</accession>
<keyword evidence="5" id="KW-0547">Nucleotide-binding</keyword>
<dbReference type="GO" id="GO:0005524">
    <property type="term" value="F:ATP binding"/>
    <property type="evidence" value="ECO:0007669"/>
    <property type="project" value="UniProtKB-KW"/>
</dbReference>
<dbReference type="InterPro" id="IPR043129">
    <property type="entry name" value="ATPase_NBD"/>
</dbReference>
<gene>
    <name evidence="15" type="ORF">DICPUDRAFT_34436</name>
</gene>
<evidence type="ECO:0000256" key="2">
    <source>
        <dbReference type="ARBA" id="ARBA00009156"/>
    </source>
</evidence>
<dbReference type="CDD" id="cd07792">
    <property type="entry name" value="ASKHA_NBD_FGGY_GK1-3-like"/>
    <property type="match status" value="1"/>
</dbReference>
<dbReference type="UniPathway" id="UPA00618">
    <property type="reaction ID" value="UER00672"/>
</dbReference>
<evidence type="ECO:0000313" key="15">
    <source>
        <dbReference type="EMBL" id="EGC34771.1"/>
    </source>
</evidence>
<dbReference type="FunFam" id="3.30.420.40:FF:000177">
    <property type="entry name" value="Glycerol kinase"/>
    <property type="match status" value="1"/>
</dbReference>
<reference evidence="16" key="1">
    <citation type="journal article" date="2011" name="Genome Biol.">
        <title>Comparative genomics of the social amoebae Dictyostelium discoideum and Dictyostelium purpureum.</title>
        <authorList>
            <consortium name="US DOE Joint Genome Institute (JGI-PGF)"/>
            <person name="Sucgang R."/>
            <person name="Kuo A."/>
            <person name="Tian X."/>
            <person name="Salerno W."/>
            <person name="Parikh A."/>
            <person name="Feasley C.L."/>
            <person name="Dalin E."/>
            <person name="Tu H."/>
            <person name="Huang E."/>
            <person name="Barry K."/>
            <person name="Lindquist E."/>
            <person name="Shapiro H."/>
            <person name="Bruce D."/>
            <person name="Schmutz J."/>
            <person name="Salamov A."/>
            <person name="Fey P."/>
            <person name="Gaudet P."/>
            <person name="Anjard C."/>
            <person name="Babu M.M."/>
            <person name="Basu S."/>
            <person name="Bushmanova Y."/>
            <person name="van der Wel H."/>
            <person name="Katoh-Kurasawa M."/>
            <person name="Dinh C."/>
            <person name="Coutinho P.M."/>
            <person name="Saito T."/>
            <person name="Elias M."/>
            <person name="Schaap P."/>
            <person name="Kay R.R."/>
            <person name="Henrissat B."/>
            <person name="Eichinger L."/>
            <person name="Rivero F."/>
            <person name="Putnam N.H."/>
            <person name="West C.M."/>
            <person name="Loomis W.F."/>
            <person name="Chisholm R.L."/>
            <person name="Shaulsky G."/>
            <person name="Strassmann J.E."/>
            <person name="Queller D.C."/>
            <person name="Kuspa A."/>
            <person name="Grigoriev I.V."/>
        </authorList>
    </citation>
    <scope>NUCLEOTIDE SEQUENCE [LARGE SCALE GENOMIC DNA]</scope>
    <source>
        <strain evidence="16">QSDP1</strain>
    </source>
</reference>
<evidence type="ECO:0000256" key="12">
    <source>
        <dbReference type="RuleBase" id="RU003733"/>
    </source>
</evidence>
<keyword evidence="16" id="KW-1185">Reference proteome</keyword>
<dbReference type="InterPro" id="IPR018484">
    <property type="entry name" value="FGGY_N"/>
</dbReference>
<comment type="catalytic activity">
    <reaction evidence="10">
        <text>glycerol + ATP = sn-glycerol 3-phosphate + ADP + H(+)</text>
        <dbReference type="Rhea" id="RHEA:21644"/>
        <dbReference type="ChEBI" id="CHEBI:15378"/>
        <dbReference type="ChEBI" id="CHEBI:17754"/>
        <dbReference type="ChEBI" id="CHEBI:30616"/>
        <dbReference type="ChEBI" id="CHEBI:57597"/>
        <dbReference type="ChEBI" id="CHEBI:456216"/>
        <dbReference type="EC" id="2.7.1.30"/>
    </reaction>
</comment>
<dbReference type="InParanoid" id="F0ZMQ4"/>
<dbReference type="SUPFAM" id="SSF53067">
    <property type="entry name" value="Actin-like ATPase domain"/>
    <property type="match status" value="2"/>
</dbReference>
<dbReference type="InterPro" id="IPR018483">
    <property type="entry name" value="Carb_kinase_FGGY_CS"/>
</dbReference>
<dbReference type="RefSeq" id="XP_003288686.1">
    <property type="nucleotide sequence ID" value="XM_003288638.1"/>
</dbReference>
<dbReference type="GO" id="GO:0046167">
    <property type="term" value="P:glycerol-3-phosphate biosynthetic process"/>
    <property type="evidence" value="ECO:0000318"/>
    <property type="project" value="GO_Central"/>
</dbReference>
<dbReference type="PIRSF" id="PIRSF000538">
    <property type="entry name" value="GlpK"/>
    <property type="match status" value="1"/>
</dbReference>
<evidence type="ECO:0000256" key="11">
    <source>
        <dbReference type="ARBA" id="ARBA00071571"/>
    </source>
</evidence>
<dbReference type="Pfam" id="PF00370">
    <property type="entry name" value="FGGY_N"/>
    <property type="match status" value="1"/>
</dbReference>
<evidence type="ECO:0000259" key="14">
    <source>
        <dbReference type="Pfam" id="PF02782"/>
    </source>
</evidence>
<evidence type="ECO:0000256" key="3">
    <source>
        <dbReference type="ARBA" id="ARBA00012099"/>
    </source>
</evidence>
<keyword evidence="7" id="KW-0319">Glycerol metabolism</keyword>
<feature type="domain" description="Carbohydrate kinase FGGY N-terminal" evidence="13">
    <location>
        <begin position="5"/>
        <end position="259"/>
    </location>
</feature>
<dbReference type="InterPro" id="IPR000577">
    <property type="entry name" value="Carb_kinase_FGGY"/>
</dbReference>
<dbReference type="InterPro" id="IPR018485">
    <property type="entry name" value="FGGY_C"/>
</dbReference>
<dbReference type="PROSITE" id="PS00933">
    <property type="entry name" value="FGGY_KINASES_1"/>
    <property type="match status" value="1"/>
</dbReference>
<dbReference type="VEuPathDB" id="AmoebaDB:DICPUDRAFT_34436"/>
<dbReference type="OrthoDB" id="5422795at2759"/>
<dbReference type="AlphaFoldDB" id="F0ZMQ4"/>
<dbReference type="GO" id="GO:0004370">
    <property type="term" value="F:glycerol kinase activity"/>
    <property type="evidence" value="ECO:0000318"/>
    <property type="project" value="GO_Central"/>
</dbReference>
<name>F0ZMQ4_DICPU</name>
<keyword evidence="8" id="KW-0067">ATP-binding</keyword>
<organism evidence="15 16">
    <name type="scientific">Dictyostelium purpureum</name>
    <name type="common">Slime mold</name>
    <dbReference type="NCBI Taxonomy" id="5786"/>
    <lineage>
        <taxon>Eukaryota</taxon>
        <taxon>Amoebozoa</taxon>
        <taxon>Evosea</taxon>
        <taxon>Eumycetozoa</taxon>
        <taxon>Dictyostelia</taxon>
        <taxon>Dictyosteliales</taxon>
        <taxon>Dictyosteliaceae</taxon>
        <taxon>Dictyostelium</taxon>
    </lineage>
</organism>
<dbReference type="EMBL" id="GL871083">
    <property type="protein sequence ID" value="EGC34771.1"/>
    <property type="molecule type" value="Genomic_DNA"/>
</dbReference>
<dbReference type="NCBIfam" id="NF000756">
    <property type="entry name" value="PRK00047.1"/>
    <property type="match status" value="1"/>
</dbReference>
<evidence type="ECO:0000259" key="13">
    <source>
        <dbReference type="Pfam" id="PF00370"/>
    </source>
</evidence>